<dbReference type="RefSeq" id="WP_248637375.1">
    <property type="nucleotide sequence ID" value="NZ_JALPTH010000044.1"/>
</dbReference>
<comment type="similarity">
    <text evidence="1">Belongs to the melC1 family.</text>
</comment>
<dbReference type="InterPro" id="IPR010928">
    <property type="entry name" value="MelC1"/>
</dbReference>
<keyword evidence="3" id="KW-0186">Copper</keyword>
<keyword evidence="7" id="KW-1185">Reference proteome</keyword>
<dbReference type="EMBL" id="JALPTH010000044">
    <property type="protein sequence ID" value="MCK8681549.1"/>
    <property type="molecule type" value="Genomic_DNA"/>
</dbReference>
<dbReference type="InterPro" id="IPR006311">
    <property type="entry name" value="TAT_signal"/>
</dbReference>
<comment type="caution">
    <text evidence="6">The sequence shown here is derived from an EMBL/GenBank/DDBJ whole genome shotgun (WGS) entry which is preliminary data.</text>
</comment>
<evidence type="ECO:0000256" key="3">
    <source>
        <dbReference type="ARBA" id="ARBA00023008"/>
    </source>
</evidence>
<feature type="chain" id="PRO_5045287332" evidence="5">
    <location>
        <begin position="28"/>
        <end position="131"/>
    </location>
</feature>
<keyword evidence="2 5" id="KW-0732">Signal</keyword>
<evidence type="ECO:0000256" key="4">
    <source>
        <dbReference type="SAM" id="MobiDB-lite"/>
    </source>
</evidence>
<dbReference type="NCBIfam" id="NF047833">
    <property type="entry name" value="TyroCdyMelC1"/>
    <property type="match status" value="1"/>
</dbReference>
<dbReference type="InterPro" id="IPR023199">
    <property type="entry name" value="GriE/MELC1_sf"/>
</dbReference>
<feature type="region of interest" description="Disordered" evidence="4">
    <location>
        <begin position="30"/>
        <end position="76"/>
    </location>
</feature>
<dbReference type="PROSITE" id="PS51318">
    <property type="entry name" value="TAT"/>
    <property type="match status" value="1"/>
</dbReference>
<evidence type="ECO:0000256" key="2">
    <source>
        <dbReference type="ARBA" id="ARBA00022729"/>
    </source>
</evidence>
<dbReference type="Pfam" id="PF06236">
    <property type="entry name" value="MelC1"/>
    <property type="match status" value="1"/>
</dbReference>
<evidence type="ECO:0000256" key="5">
    <source>
        <dbReference type="SAM" id="SignalP"/>
    </source>
</evidence>
<feature type="signal peptide" evidence="5">
    <location>
        <begin position="1"/>
        <end position="27"/>
    </location>
</feature>
<sequence length="131" mass="13498">MSAITRRRALGAAASAAAGLAAGRALTAPVPAQAAAPAPARPAHHDGPAPFDEVYQGRRIQGRPVHGGGHHEGHGGYAVTVDGAELHVMRNADATWISVVNHYEPFADPRAVARAAVRDLNGARLVPLELG</sequence>
<name>A0ABT0IJQ4_9ACTN</name>
<evidence type="ECO:0000313" key="7">
    <source>
        <dbReference type="Proteomes" id="UP001522868"/>
    </source>
</evidence>
<dbReference type="Proteomes" id="UP001522868">
    <property type="component" value="Unassembled WGS sequence"/>
</dbReference>
<evidence type="ECO:0000256" key="1">
    <source>
        <dbReference type="ARBA" id="ARBA00009871"/>
    </source>
</evidence>
<evidence type="ECO:0000313" key="6">
    <source>
        <dbReference type="EMBL" id="MCK8681549.1"/>
    </source>
</evidence>
<gene>
    <name evidence="6" type="ORF">M1O15_29960</name>
</gene>
<reference evidence="6 7" key="1">
    <citation type="submission" date="2022-04" db="EMBL/GenBank/DDBJ databases">
        <title>Streptomyces sp. nov. LCR6-01 isolated from Lichen of Dirinaria sp.</title>
        <authorList>
            <person name="Kanchanasin P."/>
            <person name="Tanasupawat S."/>
            <person name="Phongsopitanun W."/>
        </authorList>
    </citation>
    <scope>NUCLEOTIDE SEQUENCE [LARGE SCALE GENOMIC DNA]</scope>
    <source>
        <strain evidence="6 7">LCR6-01</strain>
    </source>
</reference>
<protein>
    <submittedName>
        <fullName evidence="6">Tyrosinase cofactor</fullName>
    </submittedName>
</protein>
<accession>A0ABT0IJQ4</accession>
<proteinExistence type="inferred from homology"/>
<organism evidence="6 7">
    <name type="scientific">Streptomyces lichenis</name>
    <dbReference type="NCBI Taxonomy" id="2306967"/>
    <lineage>
        <taxon>Bacteria</taxon>
        <taxon>Bacillati</taxon>
        <taxon>Actinomycetota</taxon>
        <taxon>Actinomycetes</taxon>
        <taxon>Kitasatosporales</taxon>
        <taxon>Streptomycetaceae</taxon>
        <taxon>Streptomyces</taxon>
    </lineage>
</organism>
<dbReference type="Gene3D" id="3.30.1880.10">
    <property type="entry name" value="protein ne1242 domain like"/>
    <property type="match status" value="1"/>
</dbReference>